<feature type="transmembrane region" description="Helical" evidence="6">
    <location>
        <begin position="383"/>
        <end position="402"/>
    </location>
</feature>
<feature type="transmembrane region" description="Helical" evidence="6">
    <location>
        <begin position="283"/>
        <end position="306"/>
    </location>
</feature>
<gene>
    <name evidence="8" type="ORF">FE840_008875</name>
</gene>
<evidence type="ECO:0000313" key="9">
    <source>
        <dbReference type="Proteomes" id="UP000308530"/>
    </source>
</evidence>
<keyword evidence="9" id="KW-1185">Reference proteome</keyword>
<feature type="transmembrane region" description="Helical" evidence="6">
    <location>
        <begin position="165"/>
        <end position="187"/>
    </location>
</feature>
<feature type="transmembrane region" description="Helical" evidence="6">
    <location>
        <begin position="193"/>
        <end position="215"/>
    </location>
</feature>
<protein>
    <submittedName>
        <fullName evidence="8">MFS transporter</fullName>
    </submittedName>
</protein>
<feature type="transmembrane region" description="Helical" evidence="6">
    <location>
        <begin position="458"/>
        <end position="481"/>
    </location>
</feature>
<evidence type="ECO:0000256" key="2">
    <source>
        <dbReference type="ARBA" id="ARBA00022692"/>
    </source>
</evidence>
<feature type="transmembrane region" description="Helical" evidence="6">
    <location>
        <begin position="227"/>
        <end position="247"/>
    </location>
</feature>
<evidence type="ECO:0000256" key="6">
    <source>
        <dbReference type="SAM" id="Phobius"/>
    </source>
</evidence>
<proteinExistence type="predicted"/>
<organism evidence="8 9">
    <name type="scientific">Peteryoungia desertarenae</name>
    <dbReference type="NCBI Taxonomy" id="1813451"/>
    <lineage>
        <taxon>Bacteria</taxon>
        <taxon>Pseudomonadati</taxon>
        <taxon>Pseudomonadota</taxon>
        <taxon>Alphaproteobacteria</taxon>
        <taxon>Hyphomicrobiales</taxon>
        <taxon>Rhizobiaceae</taxon>
        <taxon>Peteryoungia</taxon>
    </lineage>
</organism>
<evidence type="ECO:0000256" key="4">
    <source>
        <dbReference type="ARBA" id="ARBA00023136"/>
    </source>
</evidence>
<dbReference type="InterPro" id="IPR020846">
    <property type="entry name" value="MFS_dom"/>
</dbReference>
<feature type="transmembrane region" description="Helical" evidence="6">
    <location>
        <begin position="360"/>
        <end position="377"/>
    </location>
</feature>
<feature type="domain" description="Major facilitator superfamily (MFS) profile" evidence="7">
    <location>
        <begin position="42"/>
        <end position="485"/>
    </location>
</feature>
<feature type="transmembrane region" description="Helical" evidence="6">
    <location>
        <begin position="423"/>
        <end position="446"/>
    </location>
</feature>
<dbReference type="PANTHER" id="PTHR23501:SF154">
    <property type="entry name" value="MULTIDRUG-EFFLUX TRANSPORTER RV1634-RELATED"/>
    <property type="match status" value="1"/>
</dbReference>
<dbReference type="PROSITE" id="PS50850">
    <property type="entry name" value="MFS"/>
    <property type="match status" value="1"/>
</dbReference>
<feature type="transmembrane region" description="Helical" evidence="6">
    <location>
        <begin position="326"/>
        <end position="348"/>
    </location>
</feature>
<accession>A0ABX6QN30</accession>
<keyword evidence="2 6" id="KW-0812">Transmembrane</keyword>
<evidence type="ECO:0000256" key="3">
    <source>
        <dbReference type="ARBA" id="ARBA00022989"/>
    </source>
</evidence>
<reference evidence="8 9" key="1">
    <citation type="submission" date="2020-06" db="EMBL/GenBank/DDBJ databases">
        <title>Genome sequence of Rhizobium sp strain ADMK78.</title>
        <authorList>
            <person name="Rahi P."/>
        </authorList>
    </citation>
    <scope>NUCLEOTIDE SEQUENCE [LARGE SCALE GENOMIC DNA]</scope>
    <source>
        <strain evidence="8 9">ADMK78</strain>
    </source>
</reference>
<dbReference type="InterPro" id="IPR036259">
    <property type="entry name" value="MFS_trans_sf"/>
</dbReference>
<evidence type="ECO:0000259" key="7">
    <source>
        <dbReference type="PROSITE" id="PS50850"/>
    </source>
</evidence>
<dbReference type="Proteomes" id="UP000308530">
    <property type="component" value="Chromosome"/>
</dbReference>
<dbReference type="EMBL" id="CP058350">
    <property type="protein sequence ID" value="QLF69647.1"/>
    <property type="molecule type" value="Genomic_DNA"/>
</dbReference>
<feature type="region of interest" description="Disordered" evidence="5">
    <location>
        <begin position="1"/>
        <end position="29"/>
    </location>
</feature>
<name>A0ABX6QN30_9HYPH</name>
<keyword evidence="3 6" id="KW-1133">Transmembrane helix</keyword>
<feature type="transmembrane region" description="Helical" evidence="6">
    <location>
        <begin position="107"/>
        <end position="125"/>
    </location>
</feature>
<dbReference type="InterPro" id="IPR011701">
    <property type="entry name" value="MFS"/>
</dbReference>
<dbReference type="PANTHER" id="PTHR23501">
    <property type="entry name" value="MAJOR FACILITATOR SUPERFAMILY"/>
    <property type="match status" value="1"/>
</dbReference>
<comment type="subcellular location">
    <subcellularLocation>
        <location evidence="1">Membrane</location>
        <topology evidence="1">Multi-pass membrane protein</topology>
    </subcellularLocation>
</comment>
<feature type="transmembrane region" description="Helical" evidence="6">
    <location>
        <begin position="253"/>
        <end position="271"/>
    </location>
</feature>
<dbReference type="RefSeq" id="WP_138285224.1">
    <property type="nucleotide sequence ID" value="NZ_CP058350.1"/>
</dbReference>
<sequence>MTIPTESLVDPQPLATGPETTSPSPSEDSRWAELLTPHYLATTVMLCIGVALFAFNSFLVTTVLPTAVMEIGGGELLSWSITLYLLGSILGGMSAALLKARFGARDALLAAGLLFLIGTMIAAFAESMDQVLAGRVAQGLGEGVVAALCYALIPELYPSRLVPKVFGAEAAVWAIASFGGPLGAGFITETVSWRAAFLVNAPIILLFLLLTLRIAPTQRAVTNSKGLPLLRLLLLSLGMLSLLMAGLFERPALTFAAVLLAILLMAGSIRLDRFSMTRLLPTGAFGFSSTVGLGLWVVLLMPVAQATSSVYLVFSLQHLLGYGPTLAGGLGAVMAMSWSVAAVTIANLKHRNQRRLAIQFGPLLQLLGILTLASGIFMREIGLIVLGQITIGAAFGVSWGYLSQMLMDVTPDAERDKTSALLPTLQSAGFAIGAAIAGLIANTAGFDAKADADHLHDILTLTFIVPLVWAIPASLCAYLAVKRAPEPWR</sequence>
<evidence type="ECO:0000256" key="1">
    <source>
        <dbReference type="ARBA" id="ARBA00004141"/>
    </source>
</evidence>
<evidence type="ECO:0000256" key="5">
    <source>
        <dbReference type="SAM" id="MobiDB-lite"/>
    </source>
</evidence>
<dbReference type="Gene3D" id="1.20.1250.20">
    <property type="entry name" value="MFS general substrate transporter like domains"/>
    <property type="match status" value="2"/>
</dbReference>
<keyword evidence="4 6" id="KW-0472">Membrane</keyword>
<feature type="transmembrane region" description="Helical" evidence="6">
    <location>
        <begin position="76"/>
        <end position="98"/>
    </location>
</feature>
<evidence type="ECO:0000313" key="8">
    <source>
        <dbReference type="EMBL" id="QLF69647.1"/>
    </source>
</evidence>
<dbReference type="SUPFAM" id="SSF103473">
    <property type="entry name" value="MFS general substrate transporter"/>
    <property type="match status" value="1"/>
</dbReference>
<dbReference type="Pfam" id="PF07690">
    <property type="entry name" value="MFS_1"/>
    <property type="match status" value="1"/>
</dbReference>
<feature type="transmembrane region" description="Helical" evidence="6">
    <location>
        <begin position="131"/>
        <end position="153"/>
    </location>
</feature>
<feature type="transmembrane region" description="Helical" evidence="6">
    <location>
        <begin position="39"/>
        <end position="64"/>
    </location>
</feature>